<dbReference type="GO" id="GO:0072330">
    <property type="term" value="P:monocarboxylic acid biosynthetic process"/>
    <property type="evidence" value="ECO:0007669"/>
    <property type="project" value="UniProtKB-ARBA"/>
</dbReference>
<feature type="domain" description="T6SS Phospholipase effector Tle1-like catalytic" evidence="1">
    <location>
        <begin position="17"/>
        <end position="287"/>
    </location>
</feature>
<dbReference type="SUPFAM" id="SSF53474">
    <property type="entry name" value="alpha/beta-Hydrolases"/>
    <property type="match status" value="1"/>
</dbReference>
<accession>A0A1V6UP97</accession>
<gene>
    <name evidence="2" type="ORF">PENCOP_c006G05260</name>
</gene>
<sequence length="428" mass="47559">MASVSPETDTSPWSNRKRLVVCCDGTWANATGDTFQPPTNVTRISRAISRTGYTEENGRKKRISQIVYYQRGVGTGLIGDKLGGGAIGLGLSSNVRAAYGFLADNFDDGDEIFFFGFSRGAYTARAVAGLVTSLGLLTSRGMDNFATVYNDYYMVKKTATSADREKYQDSNWRLRIGFREKPLEQFTVKIIGVWDTVGFHDSWLSWCAGEKFELPNTILSPDVQHAFQALSLDESRNTYEPVLWYVPKQNAGQELCQVWFSGYHTDVGGGAPDPRLADIALAWMVSQCTKDGQLSINLDYFHNGFSQRVNPESSTPWATSSGDANPVKWSISTLLKSSKGRSARKPLGCKAPGHEEDITNESIHESVKSRNIQSPDRPAYWPSHVLEESDGSGWVLKHSHRKIPVFEASRLEKQLKGLIRKVHPNTLD</sequence>
<evidence type="ECO:0000259" key="1">
    <source>
        <dbReference type="Pfam" id="PF09994"/>
    </source>
</evidence>
<dbReference type="PANTHER" id="PTHR33840">
    <property type="match status" value="1"/>
</dbReference>
<dbReference type="PANTHER" id="PTHR33840:SF1">
    <property type="entry name" value="TLE1 PHOSPHOLIPASE DOMAIN-CONTAINING PROTEIN"/>
    <property type="match status" value="1"/>
</dbReference>
<dbReference type="InterPro" id="IPR018712">
    <property type="entry name" value="Tle1-like_cat"/>
</dbReference>
<evidence type="ECO:0000313" key="3">
    <source>
        <dbReference type="Proteomes" id="UP000191500"/>
    </source>
</evidence>
<keyword evidence="3" id="KW-1185">Reference proteome</keyword>
<proteinExistence type="predicted"/>
<dbReference type="EMBL" id="MDDG01000006">
    <property type="protein sequence ID" value="OQE40248.1"/>
    <property type="molecule type" value="Genomic_DNA"/>
</dbReference>
<dbReference type="AlphaFoldDB" id="A0A1V6UP97"/>
<dbReference type="InterPro" id="IPR029058">
    <property type="entry name" value="AB_hydrolase_fold"/>
</dbReference>
<dbReference type="Pfam" id="PF09994">
    <property type="entry name" value="T6SS_Tle1-like_cat"/>
    <property type="match status" value="1"/>
</dbReference>
<name>A0A1V6UP97_9EURO</name>
<dbReference type="STRING" id="36646.A0A1V6UP97"/>
<dbReference type="Proteomes" id="UP000191500">
    <property type="component" value="Unassembled WGS sequence"/>
</dbReference>
<comment type="caution">
    <text evidence="2">The sequence shown here is derived from an EMBL/GenBank/DDBJ whole genome shotgun (WGS) entry which is preliminary data.</text>
</comment>
<protein>
    <recommendedName>
        <fullName evidence="1">T6SS Phospholipase effector Tle1-like catalytic domain-containing protein</fullName>
    </recommendedName>
</protein>
<dbReference type="GO" id="GO:0017000">
    <property type="term" value="P:antibiotic biosynthetic process"/>
    <property type="evidence" value="ECO:0007669"/>
    <property type="project" value="UniProtKB-ARBA"/>
</dbReference>
<evidence type="ECO:0000313" key="2">
    <source>
        <dbReference type="EMBL" id="OQE40248.1"/>
    </source>
</evidence>
<organism evidence="2 3">
    <name type="scientific">Penicillium coprophilum</name>
    <dbReference type="NCBI Taxonomy" id="36646"/>
    <lineage>
        <taxon>Eukaryota</taxon>
        <taxon>Fungi</taxon>
        <taxon>Dikarya</taxon>
        <taxon>Ascomycota</taxon>
        <taxon>Pezizomycotina</taxon>
        <taxon>Eurotiomycetes</taxon>
        <taxon>Eurotiomycetidae</taxon>
        <taxon>Eurotiales</taxon>
        <taxon>Aspergillaceae</taxon>
        <taxon>Penicillium</taxon>
    </lineage>
</organism>
<reference evidence="3" key="1">
    <citation type="journal article" date="2017" name="Nat. Microbiol.">
        <title>Global analysis of biosynthetic gene clusters reveals vast potential of secondary metabolite production in Penicillium species.</title>
        <authorList>
            <person name="Nielsen J.C."/>
            <person name="Grijseels S."/>
            <person name="Prigent S."/>
            <person name="Ji B."/>
            <person name="Dainat J."/>
            <person name="Nielsen K.F."/>
            <person name="Frisvad J.C."/>
            <person name="Workman M."/>
            <person name="Nielsen J."/>
        </authorList>
    </citation>
    <scope>NUCLEOTIDE SEQUENCE [LARGE SCALE GENOMIC DNA]</scope>
    <source>
        <strain evidence="3">IBT 31321</strain>
    </source>
</reference>